<evidence type="ECO:0000259" key="2">
    <source>
        <dbReference type="Pfam" id="PF02518"/>
    </source>
</evidence>
<proteinExistence type="predicted"/>
<reference evidence="4 6" key="1">
    <citation type="submission" date="2018-12" db="EMBL/GenBank/DDBJ databases">
        <title>Characterization and Draft Genome of Vibrio anguillarum J360 Marine Pathogen Isolated from an Outbreak in Lumpfish (Cyclopterus lumpus).</title>
        <authorList>
            <person name="Vasquez J.I."/>
            <person name="Cao T."/>
            <person name="Chakraborty S."/>
            <person name="Gnanagobal H."/>
            <person name="Wescot J."/>
            <person name="Boyce D."/>
            <person name="Santander J."/>
        </authorList>
    </citation>
    <scope>NUCLEOTIDE SEQUENCE [LARGE SCALE GENOMIC DNA]</scope>
    <source>
        <strain evidence="4 6">J360</strain>
    </source>
</reference>
<accession>A0A1Q1LBV0</accession>
<feature type="transmembrane region" description="Helical" evidence="1">
    <location>
        <begin position="38"/>
        <end position="57"/>
    </location>
</feature>
<dbReference type="GO" id="GO:0016020">
    <property type="term" value="C:membrane"/>
    <property type="evidence" value="ECO:0007669"/>
    <property type="project" value="InterPro"/>
</dbReference>
<organism evidence="4 6">
    <name type="scientific">Vibrio anguillarum</name>
    <name type="common">Listonella anguillarum</name>
    <dbReference type="NCBI Taxonomy" id="55601"/>
    <lineage>
        <taxon>Bacteria</taxon>
        <taxon>Pseudomonadati</taxon>
        <taxon>Pseudomonadota</taxon>
        <taxon>Gammaproteobacteria</taxon>
        <taxon>Vibrionales</taxon>
        <taxon>Vibrionaceae</taxon>
        <taxon>Vibrio</taxon>
    </lineage>
</organism>
<gene>
    <name evidence="4" type="ORF">DYL72_17510</name>
    <name evidence="5" type="ORF">EAY46_03330</name>
</gene>
<dbReference type="GO" id="GO:0000155">
    <property type="term" value="F:phosphorelay sensor kinase activity"/>
    <property type="evidence" value="ECO:0007669"/>
    <property type="project" value="InterPro"/>
</dbReference>
<evidence type="ECO:0000313" key="4">
    <source>
        <dbReference type="EMBL" id="AZS26784.1"/>
    </source>
</evidence>
<keyword evidence="4" id="KW-0808">Transferase</keyword>
<keyword evidence="1" id="KW-1133">Transmembrane helix</keyword>
<evidence type="ECO:0000313" key="5">
    <source>
        <dbReference type="EMBL" id="MBF4372117.1"/>
    </source>
</evidence>
<keyword evidence="1" id="KW-0472">Membrane</keyword>
<dbReference type="Proteomes" id="UP000256923">
    <property type="component" value="Chromosome 2"/>
</dbReference>
<dbReference type="GeneID" id="83858534"/>
<name>A0A1Q1LBV0_VIBAN</name>
<dbReference type="EMBL" id="RDPI01000003">
    <property type="protein sequence ID" value="MBF4372117.1"/>
    <property type="molecule type" value="Genomic_DNA"/>
</dbReference>
<keyword evidence="4" id="KW-0418">Kinase</keyword>
<reference evidence="5 7" key="2">
    <citation type="journal article" date="2021" name="PeerJ">
        <title>Analysis of 44 Vibrio anguillarum genomes reveals high genetic diversity.</title>
        <authorList>
            <person name="Hansen M.J."/>
            <person name="Dalsgaard I."/>
        </authorList>
    </citation>
    <scope>NUCLEOTIDE SEQUENCE [LARGE SCALE GENOMIC DNA]</scope>
    <source>
        <strain evidence="5 7">040915-1/1B</strain>
    </source>
</reference>
<dbReference type="InterPro" id="IPR010559">
    <property type="entry name" value="Sig_transdc_His_kin_internal"/>
</dbReference>
<protein>
    <submittedName>
        <fullName evidence="4">Sensor histidine kinase</fullName>
    </submittedName>
</protein>
<evidence type="ECO:0000259" key="3">
    <source>
        <dbReference type="Pfam" id="PF06580"/>
    </source>
</evidence>
<dbReference type="Proteomes" id="UP000726136">
    <property type="component" value="Unassembled WGS sequence"/>
</dbReference>
<evidence type="ECO:0000313" key="7">
    <source>
        <dbReference type="Proteomes" id="UP000726136"/>
    </source>
</evidence>
<dbReference type="Gene3D" id="3.30.565.10">
    <property type="entry name" value="Histidine kinase-like ATPase, C-terminal domain"/>
    <property type="match status" value="1"/>
</dbReference>
<dbReference type="Pfam" id="PF06580">
    <property type="entry name" value="His_kinase"/>
    <property type="match status" value="1"/>
</dbReference>
<dbReference type="InterPro" id="IPR050640">
    <property type="entry name" value="Bact_2-comp_sensor_kinase"/>
</dbReference>
<dbReference type="PANTHER" id="PTHR34220:SF9">
    <property type="entry name" value="SIGNAL TRANSDUCTION HISTIDINE KINASE INTERNAL REGION DOMAIN-CONTAINING PROTEIN"/>
    <property type="match status" value="1"/>
</dbReference>
<feature type="domain" description="Signal transduction histidine kinase internal region" evidence="3">
    <location>
        <begin position="150"/>
        <end position="228"/>
    </location>
</feature>
<feature type="transmembrane region" description="Helical" evidence="1">
    <location>
        <begin position="12"/>
        <end position="32"/>
    </location>
</feature>
<feature type="transmembrane region" description="Helical" evidence="1">
    <location>
        <begin position="69"/>
        <end position="89"/>
    </location>
</feature>
<dbReference type="Pfam" id="PF02518">
    <property type="entry name" value="HATPase_c"/>
    <property type="match status" value="1"/>
</dbReference>
<dbReference type="SUPFAM" id="SSF55874">
    <property type="entry name" value="ATPase domain of HSP90 chaperone/DNA topoisomerase II/histidine kinase"/>
    <property type="match status" value="1"/>
</dbReference>
<keyword evidence="1" id="KW-0812">Transmembrane</keyword>
<dbReference type="EMBL" id="CP034673">
    <property type="protein sequence ID" value="AZS26784.1"/>
    <property type="molecule type" value="Genomic_DNA"/>
</dbReference>
<feature type="transmembrane region" description="Helical" evidence="1">
    <location>
        <begin position="101"/>
        <end position="121"/>
    </location>
</feature>
<dbReference type="InterPro" id="IPR036259">
    <property type="entry name" value="MFS_trans_sf"/>
</dbReference>
<keyword evidence="7" id="KW-1185">Reference proteome</keyword>
<dbReference type="RefSeq" id="WP_017042182.1">
    <property type="nucleotide sequence ID" value="NZ_AJYT02000058.1"/>
</dbReference>
<dbReference type="AlphaFoldDB" id="A0A1Q1LBV0"/>
<dbReference type="InterPro" id="IPR003594">
    <property type="entry name" value="HATPase_dom"/>
</dbReference>
<sequence>MCEKVEIRNLAKSLLFTSLFCVVIAFTTQAIWPSDITLHLAISFGYGYSAVAIAHLLSRFAPQLSARLVNVFSLTGSMIFGTLHAYLWLSKYAHFSHFSAMKPVIFLGFVFTGVCFFYFYAHEQKLIAEKALEASKRRQSEQEKALILSQLQQLQSQIEPHFLFNTLANISVLIGSEPYKAQMMLEKLTDLLRGSLRSNRNRTTTLREELHLVDAYLGIQKIRLGDRLDYEIAMPGAADDIPLPPMLLQPLVENAVSHGIEPKAAGGKVTIKSEIYDEWFEVSVCDSGIGLQPSALSAGHGIALDNIRQRLSGLFADDACLTIAQNHDAGVTATIRIKRLLLDQLQGSAT</sequence>
<feature type="domain" description="Histidine kinase/HSP90-like ATPase" evidence="2">
    <location>
        <begin position="247"/>
        <end position="338"/>
    </location>
</feature>
<dbReference type="InterPro" id="IPR036890">
    <property type="entry name" value="HATPase_C_sf"/>
</dbReference>
<dbReference type="PANTHER" id="PTHR34220">
    <property type="entry name" value="SENSOR HISTIDINE KINASE YPDA"/>
    <property type="match status" value="1"/>
</dbReference>
<evidence type="ECO:0000313" key="6">
    <source>
        <dbReference type="Proteomes" id="UP000256923"/>
    </source>
</evidence>
<dbReference type="SUPFAM" id="SSF103473">
    <property type="entry name" value="MFS general substrate transporter"/>
    <property type="match status" value="1"/>
</dbReference>
<evidence type="ECO:0000256" key="1">
    <source>
        <dbReference type="SAM" id="Phobius"/>
    </source>
</evidence>